<evidence type="ECO:0000313" key="4">
    <source>
        <dbReference type="Proteomes" id="UP001596112"/>
    </source>
</evidence>
<feature type="region of interest" description="Disordered" evidence="1">
    <location>
        <begin position="1"/>
        <end position="23"/>
    </location>
</feature>
<evidence type="ECO:0000256" key="2">
    <source>
        <dbReference type="SAM" id="Phobius"/>
    </source>
</evidence>
<gene>
    <name evidence="3" type="ORF">ACFQGO_34865</name>
</gene>
<feature type="compositionally biased region" description="Basic and acidic residues" evidence="1">
    <location>
        <begin position="1"/>
        <end position="15"/>
    </location>
</feature>
<evidence type="ECO:0000256" key="1">
    <source>
        <dbReference type="SAM" id="MobiDB-lite"/>
    </source>
</evidence>
<reference evidence="4" key="1">
    <citation type="journal article" date="2019" name="Int. J. Syst. Evol. Microbiol.">
        <title>The Global Catalogue of Microorganisms (GCM) 10K type strain sequencing project: providing services to taxonomists for standard genome sequencing and annotation.</title>
        <authorList>
            <consortium name="The Broad Institute Genomics Platform"/>
            <consortium name="The Broad Institute Genome Sequencing Center for Infectious Disease"/>
            <person name="Wu L."/>
            <person name="Ma J."/>
        </authorList>
    </citation>
    <scope>NUCLEOTIDE SEQUENCE [LARGE SCALE GENOMIC DNA]</scope>
    <source>
        <strain evidence="4">JCM 9918</strain>
    </source>
</reference>
<accession>A0ABW1BIJ2</accession>
<evidence type="ECO:0000313" key="3">
    <source>
        <dbReference type="EMBL" id="MFC5812631.1"/>
    </source>
</evidence>
<keyword evidence="2" id="KW-0472">Membrane</keyword>
<feature type="transmembrane region" description="Helical" evidence="2">
    <location>
        <begin position="89"/>
        <end position="111"/>
    </location>
</feature>
<dbReference type="Proteomes" id="UP001596112">
    <property type="component" value="Unassembled WGS sequence"/>
</dbReference>
<dbReference type="RefSeq" id="WP_272172172.1">
    <property type="nucleotide sequence ID" value="NZ_JAQOSL010000046.1"/>
</dbReference>
<keyword evidence="2" id="KW-0812">Transmembrane</keyword>
<proteinExistence type="predicted"/>
<dbReference type="EMBL" id="JBHSNZ010000038">
    <property type="protein sequence ID" value="MFC5812631.1"/>
    <property type="molecule type" value="Genomic_DNA"/>
</dbReference>
<comment type="caution">
    <text evidence="3">The sequence shown here is derived from an EMBL/GenBank/DDBJ whole genome shotgun (WGS) entry which is preliminary data.</text>
</comment>
<protein>
    <submittedName>
        <fullName evidence="3">Uncharacterized protein</fullName>
    </submittedName>
</protein>
<feature type="region of interest" description="Disordered" evidence="1">
    <location>
        <begin position="48"/>
        <end position="76"/>
    </location>
</feature>
<organism evidence="3 4">
    <name type="scientific">Streptomyces heilongjiangensis</name>
    <dbReference type="NCBI Taxonomy" id="945052"/>
    <lineage>
        <taxon>Bacteria</taxon>
        <taxon>Bacillati</taxon>
        <taxon>Actinomycetota</taxon>
        <taxon>Actinomycetes</taxon>
        <taxon>Kitasatosporales</taxon>
        <taxon>Streptomycetaceae</taxon>
        <taxon>Streptomyces</taxon>
    </lineage>
</organism>
<keyword evidence="2" id="KW-1133">Transmembrane helix</keyword>
<feature type="transmembrane region" description="Helical" evidence="2">
    <location>
        <begin position="117"/>
        <end position="134"/>
    </location>
</feature>
<sequence length="162" mass="16838">MELLHESTTRAEEPGGHTPTPEEWALHMDNIAARAMTEADADVNAFNNTDDCTPPKDLSTSKSLATSAEGTDSAMTTAAMPSSPVNHNWWGMISAFAGFAIGAVAICLFVAGDTSIGAVTATTAVLVGIFAALGKTKAKWLLGHGNGNSRHSAEEGLVTRSH</sequence>
<name>A0ABW1BIJ2_9ACTN</name>
<feature type="compositionally biased region" description="Polar residues" evidence="1">
    <location>
        <begin position="58"/>
        <end position="76"/>
    </location>
</feature>
<keyword evidence="4" id="KW-1185">Reference proteome</keyword>